<feature type="coiled-coil region" evidence="1">
    <location>
        <begin position="91"/>
        <end position="133"/>
    </location>
</feature>
<name>A0A249LEA0_9ACTN</name>
<accession>A0A249LEA0</accession>
<organism evidence="2 3">
    <name type="scientific">Candidatus Planktophila limnetica</name>
    <dbReference type="NCBI Taxonomy" id="573600"/>
    <lineage>
        <taxon>Bacteria</taxon>
        <taxon>Bacillati</taxon>
        <taxon>Actinomycetota</taxon>
        <taxon>Actinomycetes</taxon>
        <taxon>Candidatus Nanopelagicales</taxon>
        <taxon>Candidatus Nanopelagicaceae</taxon>
        <taxon>Candidatus Planktophila</taxon>
    </lineage>
</organism>
<gene>
    <name evidence="2" type="ORF">PHILAsVB114_01960</name>
</gene>
<sequence>MAIPLHINANLYLTLGVFSASHRRFTKISPTLLPMATSAVRIGLATLMSAALCISNLNPALAEDDRLKPKPAAKLEFKNAKEKFNFEKDAYKAAMQAREEAREEINEIFKATIRKATNDAKIALANAATAEQKMVVMNTLKKARISAVLLRDAALAALGPLPTPPMERRKELKP</sequence>
<dbReference type="AlphaFoldDB" id="A0A249LEA0"/>
<dbReference type="KEGG" id="plim:PHILAsVB114_01960"/>
<keyword evidence="3" id="KW-1185">Reference proteome</keyword>
<evidence type="ECO:0000256" key="1">
    <source>
        <dbReference type="SAM" id="Coils"/>
    </source>
</evidence>
<dbReference type="Proteomes" id="UP000217221">
    <property type="component" value="Chromosome"/>
</dbReference>
<proteinExistence type="predicted"/>
<keyword evidence="1" id="KW-0175">Coiled coil</keyword>
<dbReference type="EMBL" id="CP016782">
    <property type="protein sequence ID" value="ASY27438.1"/>
    <property type="molecule type" value="Genomic_DNA"/>
</dbReference>
<reference evidence="2 3" key="1">
    <citation type="submission" date="2016-07" db="EMBL/GenBank/DDBJ databases">
        <title>High microdiversification within the ubiquitous acI lineage of Actinobacteria.</title>
        <authorList>
            <person name="Neuenschwander S.M."/>
            <person name="Salcher M."/>
            <person name="Ghai R."/>
            <person name="Pernthaler J."/>
        </authorList>
    </citation>
    <scope>NUCLEOTIDE SEQUENCE [LARGE SCALE GENOMIC DNA]</scope>
    <source>
        <strain evidence="2">MMS-VB-114</strain>
    </source>
</reference>
<evidence type="ECO:0000313" key="2">
    <source>
        <dbReference type="EMBL" id="ASY27438.1"/>
    </source>
</evidence>
<evidence type="ECO:0000313" key="3">
    <source>
        <dbReference type="Proteomes" id="UP000217221"/>
    </source>
</evidence>
<protein>
    <submittedName>
        <fullName evidence="2">Uncharacterized protein</fullName>
    </submittedName>
</protein>